<dbReference type="Proteomes" id="UP000815677">
    <property type="component" value="Unassembled WGS sequence"/>
</dbReference>
<accession>A0ABQ0L6Y7</accession>
<dbReference type="EMBL" id="DF842898">
    <property type="protein sequence ID" value="GAT46833.1"/>
    <property type="molecule type" value="Genomic_DNA"/>
</dbReference>
<feature type="non-terminal residue" evidence="2">
    <location>
        <position position="1"/>
    </location>
</feature>
<feature type="region of interest" description="Disordered" evidence="1">
    <location>
        <begin position="215"/>
        <end position="255"/>
    </location>
</feature>
<keyword evidence="3" id="KW-1185">Reference proteome</keyword>
<evidence type="ECO:0008006" key="4">
    <source>
        <dbReference type="Google" id="ProtNLM"/>
    </source>
</evidence>
<evidence type="ECO:0000313" key="2">
    <source>
        <dbReference type="EMBL" id="GAT46833.1"/>
    </source>
</evidence>
<organism evidence="2 3">
    <name type="scientific">Mycena chlorophos</name>
    <name type="common">Agaric fungus</name>
    <name type="synonym">Agaricus chlorophos</name>
    <dbReference type="NCBI Taxonomy" id="658473"/>
    <lineage>
        <taxon>Eukaryota</taxon>
        <taxon>Fungi</taxon>
        <taxon>Dikarya</taxon>
        <taxon>Basidiomycota</taxon>
        <taxon>Agaricomycotina</taxon>
        <taxon>Agaricomycetes</taxon>
        <taxon>Agaricomycetidae</taxon>
        <taxon>Agaricales</taxon>
        <taxon>Marasmiineae</taxon>
        <taxon>Mycenaceae</taxon>
        <taxon>Mycena</taxon>
    </lineage>
</organism>
<evidence type="ECO:0000256" key="1">
    <source>
        <dbReference type="SAM" id="MobiDB-lite"/>
    </source>
</evidence>
<reference evidence="2" key="1">
    <citation type="submission" date="2014-09" db="EMBL/GenBank/DDBJ databases">
        <title>Genome sequence of the luminous mushroom Mycena chlorophos for searching fungal bioluminescence genes.</title>
        <authorList>
            <person name="Tanaka Y."/>
            <person name="Kasuga D."/>
            <person name="Oba Y."/>
            <person name="Hase S."/>
            <person name="Sato K."/>
            <person name="Oba Y."/>
            <person name="Sakakibara Y."/>
        </authorList>
    </citation>
    <scope>NUCLEOTIDE SEQUENCE</scope>
</reference>
<feature type="non-terminal residue" evidence="2">
    <location>
        <position position="381"/>
    </location>
</feature>
<sequence length="381" mass="42736">DALPWAANTSALVWKLVELLQDEKFRKVLFGKNNAADGNTVGKRKISVYKEMGGILFPAIFLFAPNKLAMRIKSKAEALVKQYKDEAKKLRVTGGGIGAEETVEADNEEQGGKEREDEVHEYLDSYIGPDGPSAQTSQRAQNIWDDIASRFPFFPSLHRFLATRANITPPEIHTAIGPQGRKIVHLQADADKPQPQSQRVYDIDDSCIDPELLALNPELHSSATRPRRRSESPECDASSPLSSPLAHRGQNKPQMVPKLEPKQEDLADRLHSAIGHAKAGPYSRGHKKTFEENLFGFQEKFATSIQRRDAAKIEMEKVRLRQEARKLRMQETTQLLEMHKLGVLNEEQLRDRLSLLNAADDEERRRLEGIFAAESSSASSP</sequence>
<evidence type="ECO:0000313" key="3">
    <source>
        <dbReference type="Proteomes" id="UP000815677"/>
    </source>
</evidence>
<proteinExistence type="predicted"/>
<gene>
    <name evidence="2" type="ORF">MCHLO_04332</name>
</gene>
<protein>
    <recommendedName>
        <fullName evidence="4">CUE domain-containing protein</fullName>
    </recommendedName>
</protein>
<name>A0ABQ0L6Y7_MYCCL</name>